<dbReference type="GO" id="GO:0005549">
    <property type="term" value="F:odorant binding"/>
    <property type="evidence" value="ECO:0007669"/>
    <property type="project" value="TreeGrafter"/>
</dbReference>
<proteinExistence type="predicted"/>
<dbReference type="GO" id="GO:0004930">
    <property type="term" value="F:G protein-coupled receptor activity"/>
    <property type="evidence" value="ECO:0007669"/>
    <property type="project" value="UniProtKB-KW"/>
</dbReference>
<dbReference type="InterPro" id="IPR000276">
    <property type="entry name" value="GPCR_Rhodpsn"/>
</dbReference>
<evidence type="ECO:0000256" key="5">
    <source>
        <dbReference type="ARBA" id="ARBA00022725"/>
    </source>
</evidence>
<keyword evidence="11" id="KW-0325">Glycoprotein</keyword>
<keyword evidence="9" id="KW-1015">Disulfide bond</keyword>
<dbReference type="Proteomes" id="UP000886611">
    <property type="component" value="Unassembled WGS sequence"/>
</dbReference>
<keyword evidence="16" id="KW-1185">Reference proteome</keyword>
<dbReference type="InterPro" id="IPR052921">
    <property type="entry name" value="GPCR1_Superfamily_Member"/>
</dbReference>
<evidence type="ECO:0000256" key="7">
    <source>
        <dbReference type="ARBA" id="ARBA00023040"/>
    </source>
</evidence>
<evidence type="ECO:0000313" key="16">
    <source>
        <dbReference type="Proteomes" id="UP000886611"/>
    </source>
</evidence>
<evidence type="ECO:0000256" key="12">
    <source>
        <dbReference type="ARBA" id="ARBA00023224"/>
    </source>
</evidence>
<comment type="subcellular location">
    <subcellularLocation>
        <location evidence="1">Cell membrane</location>
        <topology evidence="1">Multi-pass membrane protein</topology>
    </subcellularLocation>
</comment>
<feature type="transmembrane region" description="Helical" evidence="13">
    <location>
        <begin position="28"/>
        <end position="54"/>
    </location>
</feature>
<dbReference type="Pfam" id="PF13853">
    <property type="entry name" value="7tm_4"/>
    <property type="match status" value="1"/>
</dbReference>
<keyword evidence="5" id="KW-0552">Olfaction</keyword>
<evidence type="ECO:0000313" key="15">
    <source>
        <dbReference type="EMBL" id="KAG2456382.1"/>
    </source>
</evidence>
<name>A0A8X7WU11_POLSE</name>
<reference evidence="15 16" key="1">
    <citation type="journal article" date="2021" name="Cell">
        <title>Tracing the genetic footprints of vertebrate landing in non-teleost ray-finned fishes.</title>
        <authorList>
            <person name="Bi X."/>
            <person name="Wang K."/>
            <person name="Yang L."/>
            <person name="Pan H."/>
            <person name="Jiang H."/>
            <person name="Wei Q."/>
            <person name="Fang M."/>
            <person name="Yu H."/>
            <person name="Zhu C."/>
            <person name="Cai Y."/>
            <person name="He Y."/>
            <person name="Gan X."/>
            <person name="Zeng H."/>
            <person name="Yu D."/>
            <person name="Zhu Y."/>
            <person name="Jiang H."/>
            <person name="Qiu Q."/>
            <person name="Yang H."/>
            <person name="Zhang Y.E."/>
            <person name="Wang W."/>
            <person name="Zhu M."/>
            <person name="He S."/>
            <person name="Zhang G."/>
        </authorList>
    </citation>
    <scope>NUCLEOTIDE SEQUENCE [LARGE SCALE GENOMIC DNA]</scope>
    <source>
        <strain evidence="15">Bchr_013</strain>
    </source>
</reference>
<evidence type="ECO:0000256" key="1">
    <source>
        <dbReference type="ARBA" id="ARBA00004651"/>
    </source>
</evidence>
<gene>
    <name evidence="15" type="primary">Olfr19</name>
    <name evidence="15" type="ORF">GTO96_0013819</name>
</gene>
<accession>A0A8X7WU11</accession>
<keyword evidence="4 13" id="KW-0812">Transmembrane</keyword>
<dbReference type="PANTHER" id="PTHR26451:SF966">
    <property type="entry name" value="ODORANT RECEPTOR-RELATED"/>
    <property type="match status" value="1"/>
</dbReference>
<evidence type="ECO:0000256" key="4">
    <source>
        <dbReference type="ARBA" id="ARBA00022692"/>
    </source>
</evidence>
<evidence type="ECO:0000256" key="10">
    <source>
        <dbReference type="ARBA" id="ARBA00023170"/>
    </source>
</evidence>
<keyword evidence="6 13" id="KW-1133">Transmembrane helix</keyword>
<organism evidence="15 16">
    <name type="scientific">Polypterus senegalus</name>
    <name type="common">Senegal bichir</name>
    <dbReference type="NCBI Taxonomy" id="55291"/>
    <lineage>
        <taxon>Eukaryota</taxon>
        <taxon>Metazoa</taxon>
        <taxon>Chordata</taxon>
        <taxon>Craniata</taxon>
        <taxon>Vertebrata</taxon>
        <taxon>Euteleostomi</taxon>
        <taxon>Actinopterygii</taxon>
        <taxon>Polypteriformes</taxon>
        <taxon>Polypteridae</taxon>
        <taxon>Polypterus</taxon>
    </lineage>
</organism>
<evidence type="ECO:0000256" key="13">
    <source>
        <dbReference type="SAM" id="Phobius"/>
    </source>
</evidence>
<evidence type="ECO:0000259" key="14">
    <source>
        <dbReference type="PROSITE" id="PS50262"/>
    </source>
</evidence>
<dbReference type="SUPFAM" id="SSF81321">
    <property type="entry name" value="Family A G protein-coupled receptor-like"/>
    <property type="match status" value="1"/>
</dbReference>
<dbReference type="PRINTS" id="PR00245">
    <property type="entry name" value="OLFACTORYR"/>
</dbReference>
<feature type="transmembrane region" description="Helical" evidence="13">
    <location>
        <begin position="202"/>
        <end position="231"/>
    </location>
</feature>
<protein>
    <submittedName>
        <fullName evidence="15">OLF19 protein</fullName>
    </submittedName>
</protein>
<feature type="transmembrane region" description="Helical" evidence="13">
    <location>
        <begin position="143"/>
        <end position="165"/>
    </location>
</feature>
<comment type="caution">
    <text evidence="15">The sequence shown here is derived from an EMBL/GenBank/DDBJ whole genome shotgun (WGS) entry which is preliminary data.</text>
</comment>
<feature type="non-terminal residue" evidence="15">
    <location>
        <position position="1"/>
    </location>
</feature>
<evidence type="ECO:0000256" key="2">
    <source>
        <dbReference type="ARBA" id="ARBA00022475"/>
    </source>
</evidence>
<evidence type="ECO:0000256" key="9">
    <source>
        <dbReference type="ARBA" id="ARBA00023157"/>
    </source>
</evidence>
<evidence type="ECO:0000256" key="11">
    <source>
        <dbReference type="ARBA" id="ARBA00023180"/>
    </source>
</evidence>
<dbReference type="FunFam" id="1.20.1070.10:FF:000024">
    <property type="entry name" value="Olfactory receptor"/>
    <property type="match status" value="1"/>
</dbReference>
<dbReference type="PANTHER" id="PTHR26451">
    <property type="entry name" value="G_PROTEIN_RECEP_F1_2 DOMAIN-CONTAINING PROTEIN"/>
    <property type="match status" value="1"/>
</dbReference>
<evidence type="ECO:0000256" key="8">
    <source>
        <dbReference type="ARBA" id="ARBA00023136"/>
    </source>
</evidence>
<dbReference type="GO" id="GO:0005886">
    <property type="term" value="C:plasma membrane"/>
    <property type="evidence" value="ECO:0007669"/>
    <property type="project" value="UniProtKB-SubCell"/>
</dbReference>
<evidence type="ECO:0000256" key="6">
    <source>
        <dbReference type="ARBA" id="ARBA00022989"/>
    </source>
</evidence>
<feature type="domain" description="G-protein coupled receptors family 1 profile" evidence="14">
    <location>
        <begin position="43"/>
        <end position="294"/>
    </location>
</feature>
<dbReference type="InterPro" id="IPR017452">
    <property type="entry name" value="GPCR_Rhodpsn_7TM"/>
</dbReference>
<keyword evidence="7" id="KW-0297">G-protein coupled receptor</keyword>
<dbReference type="GO" id="GO:0004984">
    <property type="term" value="F:olfactory receptor activity"/>
    <property type="evidence" value="ECO:0007669"/>
    <property type="project" value="InterPro"/>
</dbReference>
<feature type="non-terminal residue" evidence="15">
    <location>
        <position position="317"/>
    </location>
</feature>
<feature type="transmembrane region" description="Helical" evidence="13">
    <location>
        <begin position="276"/>
        <end position="296"/>
    </location>
</feature>
<dbReference type="PRINTS" id="PR00237">
    <property type="entry name" value="GPCRRHODOPSN"/>
</dbReference>
<evidence type="ECO:0000256" key="3">
    <source>
        <dbReference type="ARBA" id="ARBA00022606"/>
    </source>
</evidence>
<dbReference type="PROSITE" id="PS50262">
    <property type="entry name" value="G_PROTEIN_RECEP_F1_2"/>
    <property type="match status" value="1"/>
</dbReference>
<feature type="transmembrane region" description="Helical" evidence="13">
    <location>
        <begin position="100"/>
        <end position="122"/>
    </location>
</feature>
<keyword evidence="2" id="KW-1003">Cell membrane</keyword>
<feature type="transmembrane region" description="Helical" evidence="13">
    <location>
        <begin position="243"/>
        <end position="264"/>
    </location>
</feature>
<dbReference type="Gene3D" id="1.20.1070.10">
    <property type="entry name" value="Rhodopsin 7-helix transmembrane proteins"/>
    <property type="match status" value="1"/>
</dbReference>
<dbReference type="EMBL" id="JAATIS010008602">
    <property type="protein sequence ID" value="KAG2456382.1"/>
    <property type="molecule type" value="Genomic_DNA"/>
</dbReference>
<dbReference type="InterPro" id="IPR000725">
    <property type="entry name" value="Olfact_rcpt"/>
</dbReference>
<keyword evidence="8 13" id="KW-0472">Membrane</keyword>
<dbReference type="AlphaFoldDB" id="A0A8X7WU11"/>
<keyword evidence="12" id="KW-0807">Transducer</keyword>
<sequence length="317" mass="35817">MSFVINMTFVRPQGFDIAGFQSVLNYQYFFIFLLVVYMATLFSNGFLMAIILFVDNLHTPKYIAIFNLSIIDVGYSTTIIPKSAEVFLSTSTFVKYESCLTQMFFVLFFSAMESFSIAILAYDRLISICFPLHCKTINTNSRMVSIIVITGTVPLVASVITVYLLTHLSFCNSVTVNSYYCDYGPMFNMACNDNTPNWAMAYFSIVVFFCGPLTFILISYVCIVVTLLKIASATERQKAFKTCIAHLLLVGIFFIPLLGIYITSWAKITVSVNTRIFNTSLAAALPPLLNPIIYTLKTEEIMNEVKKLFNRRLLTVF</sequence>
<keyword evidence="10" id="KW-0675">Receptor</keyword>
<feature type="transmembrane region" description="Helical" evidence="13">
    <location>
        <begin position="61"/>
        <end position="80"/>
    </location>
</feature>
<keyword evidence="3" id="KW-0716">Sensory transduction</keyword>